<dbReference type="GO" id="GO:0005524">
    <property type="term" value="F:ATP binding"/>
    <property type="evidence" value="ECO:0007669"/>
    <property type="project" value="InterPro"/>
</dbReference>
<accession>U6KIH3</accession>
<dbReference type="GO" id="GO:0003777">
    <property type="term" value="F:microtubule motor activity"/>
    <property type="evidence" value="ECO:0007669"/>
    <property type="project" value="InterPro"/>
</dbReference>
<organism evidence="3 4">
    <name type="scientific">Eimeria mitis</name>
    <dbReference type="NCBI Taxonomy" id="44415"/>
    <lineage>
        <taxon>Eukaryota</taxon>
        <taxon>Sar</taxon>
        <taxon>Alveolata</taxon>
        <taxon>Apicomplexa</taxon>
        <taxon>Conoidasida</taxon>
        <taxon>Coccidia</taxon>
        <taxon>Eucoccidiorida</taxon>
        <taxon>Eimeriorina</taxon>
        <taxon>Eimeriidae</taxon>
        <taxon>Eimeria</taxon>
    </lineage>
</organism>
<gene>
    <name evidence="3" type="ORF">EMH_0028910</name>
</gene>
<dbReference type="InterPro" id="IPR001752">
    <property type="entry name" value="Kinesin_motor_dom"/>
</dbReference>
<evidence type="ECO:0000313" key="4">
    <source>
        <dbReference type="Proteomes" id="UP000030744"/>
    </source>
</evidence>
<evidence type="ECO:0000259" key="2">
    <source>
        <dbReference type="Pfam" id="PF00225"/>
    </source>
</evidence>
<reference evidence="3" key="1">
    <citation type="submission" date="2013-10" db="EMBL/GenBank/DDBJ databases">
        <title>Genomic analysis of the causative agents of coccidiosis in chickens.</title>
        <authorList>
            <person name="Reid A.J."/>
            <person name="Blake D."/>
            <person name="Billington K."/>
            <person name="Browne H."/>
            <person name="Dunn M."/>
            <person name="Hung S."/>
            <person name="Kawahara F."/>
            <person name="Miranda-Saavedra D."/>
            <person name="Mourier T."/>
            <person name="Nagra H."/>
            <person name="Otto T.D."/>
            <person name="Rawlings N."/>
            <person name="Sanchez A."/>
            <person name="Sanders M."/>
            <person name="Subramaniam C."/>
            <person name="Tay Y."/>
            <person name="Dear P."/>
            <person name="Doerig C."/>
            <person name="Gruber A."/>
            <person name="Parkinson J."/>
            <person name="Shirley M."/>
            <person name="Wan K.L."/>
            <person name="Berriman M."/>
            <person name="Tomley F."/>
            <person name="Pain A."/>
        </authorList>
    </citation>
    <scope>NUCLEOTIDE SEQUENCE [LARGE SCALE GENOMIC DNA]</scope>
    <source>
        <strain evidence="3">Houghton</strain>
    </source>
</reference>
<dbReference type="Pfam" id="PF00225">
    <property type="entry name" value="Kinesin"/>
    <property type="match status" value="1"/>
</dbReference>
<sequence length="422" mass="46440">MRHAQQHFMAINGQEDGAPETGAVAAALILLVERPIIVAGICSLCFGSLVKQEEQRRGEATVHAKGNGTGGADVPIPYRYSNLTRILARSLHSDASIVLLVTLNPACTATQLSLHAIDFAQRASCLRERPIRRGGVSPKQFLLRQYELLKELRRAAESFKMARLCLQQLPGASLHSAEERQEAIQLHQELQHQFELLNNILVRQMGLHYCMLPTGMLELDEVETRTLRGKLSQEKNGDNCARSSLPHGSSTVHQKQSVSGNDLEILHSTTSQPLRHGELTSESLARCPVEKVSDWLPYCERSQKAPEIPQENNCSSFSMVDEQMESQKGVPTGRGAGICSDDSSQSSSFNCLQQQDVVRERPPANKATTSTTSVILNPSEDGSSTVHSMERTNTESQTYLQQSEASSPLQRLFPSTAEVALF</sequence>
<reference evidence="3" key="2">
    <citation type="submission" date="2013-10" db="EMBL/GenBank/DDBJ databases">
        <authorList>
            <person name="Aslett M."/>
        </authorList>
    </citation>
    <scope>NUCLEOTIDE SEQUENCE [LARGE SCALE GENOMIC DNA]</scope>
    <source>
        <strain evidence="3">Houghton</strain>
    </source>
</reference>
<dbReference type="VEuPathDB" id="ToxoDB:EMH_0028910"/>
<dbReference type="InterPro" id="IPR027417">
    <property type="entry name" value="P-loop_NTPase"/>
</dbReference>
<dbReference type="GO" id="GO:0008017">
    <property type="term" value="F:microtubule binding"/>
    <property type="evidence" value="ECO:0007669"/>
    <property type="project" value="InterPro"/>
</dbReference>
<proteinExistence type="predicted"/>
<dbReference type="AlphaFoldDB" id="U6KIH3"/>
<feature type="domain" description="Kinesin motor" evidence="2">
    <location>
        <begin position="74"/>
        <end position="124"/>
    </location>
</feature>
<dbReference type="EMBL" id="HG735515">
    <property type="protein sequence ID" value="CDJ36052.1"/>
    <property type="molecule type" value="Genomic_DNA"/>
</dbReference>
<evidence type="ECO:0000256" key="1">
    <source>
        <dbReference type="SAM" id="MobiDB-lite"/>
    </source>
</evidence>
<dbReference type="Gene3D" id="1.20.58.1980">
    <property type="match status" value="1"/>
</dbReference>
<dbReference type="Proteomes" id="UP000030744">
    <property type="component" value="Unassembled WGS sequence"/>
</dbReference>
<dbReference type="RefSeq" id="XP_037878341.1">
    <property type="nucleotide sequence ID" value="XM_038022487.1"/>
</dbReference>
<dbReference type="OrthoDB" id="354419at2759"/>
<dbReference type="GO" id="GO:0007018">
    <property type="term" value="P:microtubule-based movement"/>
    <property type="evidence" value="ECO:0007669"/>
    <property type="project" value="InterPro"/>
</dbReference>
<feature type="compositionally biased region" description="Polar residues" evidence="1">
    <location>
        <begin position="246"/>
        <end position="258"/>
    </location>
</feature>
<name>U6KIH3_9EIME</name>
<dbReference type="SUPFAM" id="SSF52540">
    <property type="entry name" value="P-loop containing nucleoside triphosphate hydrolases"/>
    <property type="match status" value="1"/>
</dbReference>
<protein>
    <recommendedName>
        <fullName evidence="2">Kinesin motor domain-containing protein</fullName>
    </recommendedName>
</protein>
<dbReference type="GeneID" id="60403910"/>
<feature type="compositionally biased region" description="Polar residues" evidence="1">
    <location>
        <begin position="366"/>
        <end position="387"/>
    </location>
</feature>
<feature type="region of interest" description="Disordered" evidence="1">
    <location>
        <begin position="324"/>
        <end position="408"/>
    </location>
</feature>
<feature type="region of interest" description="Disordered" evidence="1">
    <location>
        <begin position="229"/>
        <end position="258"/>
    </location>
</feature>
<evidence type="ECO:0000313" key="3">
    <source>
        <dbReference type="EMBL" id="CDJ36052.1"/>
    </source>
</evidence>
<keyword evidence="4" id="KW-1185">Reference proteome</keyword>
<feature type="compositionally biased region" description="Polar residues" evidence="1">
    <location>
        <begin position="394"/>
        <end position="408"/>
    </location>
</feature>